<dbReference type="PANTHER" id="PTHR24652">
    <property type="entry name" value="LOW-DENSITY LIPOPROTEIN RECEPTOR CLASS A DOMAIN-CONTAINING PROTEIN 2"/>
    <property type="match status" value="1"/>
</dbReference>
<evidence type="ECO:0000313" key="4">
    <source>
        <dbReference type="EMBL" id="KAK6623240.1"/>
    </source>
</evidence>
<dbReference type="SMART" id="SM00192">
    <property type="entry name" value="LDLa"/>
    <property type="match status" value="1"/>
</dbReference>
<organism evidence="4 5">
    <name type="scientific">Polyplax serrata</name>
    <name type="common">Common mouse louse</name>
    <dbReference type="NCBI Taxonomy" id="468196"/>
    <lineage>
        <taxon>Eukaryota</taxon>
        <taxon>Metazoa</taxon>
        <taxon>Ecdysozoa</taxon>
        <taxon>Arthropoda</taxon>
        <taxon>Hexapoda</taxon>
        <taxon>Insecta</taxon>
        <taxon>Pterygota</taxon>
        <taxon>Neoptera</taxon>
        <taxon>Paraneoptera</taxon>
        <taxon>Psocodea</taxon>
        <taxon>Troctomorpha</taxon>
        <taxon>Phthiraptera</taxon>
        <taxon>Anoplura</taxon>
        <taxon>Polyplacidae</taxon>
        <taxon>Polyplax</taxon>
    </lineage>
</organism>
<keyword evidence="3" id="KW-1133">Transmembrane helix</keyword>
<keyword evidence="1" id="KW-1015">Disulfide bond</keyword>
<dbReference type="AlphaFoldDB" id="A0AAN8S4A3"/>
<accession>A0AAN8S4A3</accession>
<comment type="caution">
    <text evidence="2">Lacks conserved residue(s) required for the propagation of feature annotation.</text>
</comment>
<dbReference type="InterPro" id="IPR023415">
    <property type="entry name" value="LDLR_class-A_CS"/>
</dbReference>
<dbReference type="InterPro" id="IPR042333">
    <property type="entry name" value="LRAD2/Mig-13-like"/>
</dbReference>
<dbReference type="PROSITE" id="PS50068">
    <property type="entry name" value="LDLRA_2"/>
    <property type="match status" value="1"/>
</dbReference>
<keyword evidence="3" id="KW-0472">Membrane</keyword>
<dbReference type="Gene3D" id="4.10.400.10">
    <property type="entry name" value="Low-density Lipoprotein Receptor"/>
    <property type="match status" value="1"/>
</dbReference>
<feature type="transmembrane region" description="Helical" evidence="3">
    <location>
        <begin position="105"/>
        <end position="132"/>
    </location>
</feature>
<dbReference type="EMBL" id="JAWJWE010000038">
    <property type="protein sequence ID" value="KAK6623240.1"/>
    <property type="molecule type" value="Genomic_DNA"/>
</dbReference>
<comment type="caution">
    <text evidence="4">The sequence shown here is derived from an EMBL/GenBank/DDBJ whole genome shotgun (WGS) entry which is preliminary data.</text>
</comment>
<sequence length="205" mass="22614">MMKSRILADLSCRNTKTSVGVIFTRTNFVTLKYVTDNWGTESNGFRLVITAVKDPKHECRDFRCHQKEFCVHPELMCDGISHCADGSDESTAKCSKNDAGYVLGISLPIFVVVSVSFLLILAALGVIAGLIFCRNRPSMQQSTPSHSQHPLHQVYSGSNGTSQVHVQKSTLVPGTTVITPMTVNWVHPVVLGYLVVWARLYCQAE</sequence>
<evidence type="ECO:0000256" key="2">
    <source>
        <dbReference type="PROSITE-ProRule" id="PRU00124"/>
    </source>
</evidence>
<name>A0AAN8S4A3_POLSC</name>
<dbReference type="Pfam" id="PF00057">
    <property type="entry name" value="Ldl_recept_a"/>
    <property type="match status" value="1"/>
</dbReference>
<dbReference type="InterPro" id="IPR002172">
    <property type="entry name" value="LDrepeatLR_classA_rpt"/>
</dbReference>
<dbReference type="InterPro" id="IPR036055">
    <property type="entry name" value="LDL_receptor-like_sf"/>
</dbReference>
<protein>
    <recommendedName>
        <fullName evidence="6">Low-density lipoprotein receptor domain class A</fullName>
    </recommendedName>
</protein>
<dbReference type="PROSITE" id="PS01209">
    <property type="entry name" value="LDLRA_1"/>
    <property type="match status" value="1"/>
</dbReference>
<dbReference type="Proteomes" id="UP001372834">
    <property type="component" value="Unassembled WGS sequence"/>
</dbReference>
<dbReference type="SUPFAM" id="SSF57424">
    <property type="entry name" value="LDL receptor-like module"/>
    <property type="match status" value="1"/>
</dbReference>
<evidence type="ECO:0008006" key="6">
    <source>
        <dbReference type="Google" id="ProtNLM"/>
    </source>
</evidence>
<dbReference type="CDD" id="cd00112">
    <property type="entry name" value="LDLa"/>
    <property type="match status" value="1"/>
</dbReference>
<keyword evidence="3" id="KW-0812">Transmembrane</keyword>
<evidence type="ECO:0000256" key="3">
    <source>
        <dbReference type="SAM" id="Phobius"/>
    </source>
</evidence>
<evidence type="ECO:0000256" key="1">
    <source>
        <dbReference type="ARBA" id="ARBA00023157"/>
    </source>
</evidence>
<evidence type="ECO:0000313" key="5">
    <source>
        <dbReference type="Proteomes" id="UP001372834"/>
    </source>
</evidence>
<reference evidence="4 5" key="1">
    <citation type="submission" date="2023-10" db="EMBL/GenBank/DDBJ databases">
        <title>Genomes of two closely related lineages of the louse Polyplax serrata with different host specificities.</title>
        <authorList>
            <person name="Martinu J."/>
            <person name="Tarabai H."/>
            <person name="Stefka J."/>
            <person name="Hypsa V."/>
        </authorList>
    </citation>
    <scope>NUCLEOTIDE SEQUENCE [LARGE SCALE GENOMIC DNA]</scope>
    <source>
        <strain evidence="4">HR10_N</strain>
    </source>
</reference>
<gene>
    <name evidence="4" type="ORF">RUM43_009092</name>
</gene>
<proteinExistence type="predicted"/>